<sequence>MKTEEQYFIEGKTIQQYMNNMGKLKEESFHVYEQFLVPDDGFTDELKKHSLHFLVITEDWCGDAMMINPVIRKVAEAAGIDVRVTLRDEDTDLIDRHLTNGGRAIPIVLILNDEGTLVGKWGTRAPEVQRIVDDYRATLPEKDDPAFPEKQKEVFGKLQKRYAEEEQLWNFVYESFKKTVLEII</sequence>
<name>A0A6G1XAZ8_9BACI</name>
<evidence type="ECO:0000313" key="1">
    <source>
        <dbReference type="EMBL" id="MRG88099.1"/>
    </source>
</evidence>
<keyword evidence="2" id="KW-1185">Reference proteome</keyword>
<proteinExistence type="predicted"/>
<dbReference type="EMBL" id="WJNH01000016">
    <property type="protein sequence ID" value="MRG88099.1"/>
    <property type="molecule type" value="Genomic_DNA"/>
</dbReference>
<dbReference type="RefSeq" id="WP_153729979.1">
    <property type="nucleotide sequence ID" value="NZ_WJNH01000016.1"/>
</dbReference>
<organism evidence="1 2">
    <name type="scientific">Salinibacillus xinjiangensis</name>
    <dbReference type="NCBI Taxonomy" id="1229268"/>
    <lineage>
        <taxon>Bacteria</taxon>
        <taxon>Bacillati</taxon>
        <taxon>Bacillota</taxon>
        <taxon>Bacilli</taxon>
        <taxon>Bacillales</taxon>
        <taxon>Bacillaceae</taxon>
        <taxon>Salinibacillus</taxon>
    </lineage>
</organism>
<dbReference type="AlphaFoldDB" id="A0A6G1XAZ8"/>
<dbReference type="Pfam" id="PF14595">
    <property type="entry name" value="Thioredoxin_9"/>
    <property type="match status" value="1"/>
</dbReference>
<dbReference type="Proteomes" id="UP000480185">
    <property type="component" value="Unassembled WGS sequence"/>
</dbReference>
<dbReference type="OrthoDB" id="6120799at2"/>
<accession>A0A6G1XAZ8</accession>
<reference evidence="1 2" key="1">
    <citation type="submission" date="2019-11" db="EMBL/GenBank/DDBJ databases">
        <authorList>
            <person name="Li J."/>
        </authorList>
    </citation>
    <scope>NUCLEOTIDE SEQUENCE [LARGE SCALE GENOMIC DNA]</scope>
    <source>
        <strain evidence="1 2">J4</strain>
    </source>
</reference>
<dbReference type="InterPro" id="IPR036249">
    <property type="entry name" value="Thioredoxin-like_sf"/>
</dbReference>
<dbReference type="Gene3D" id="3.40.30.10">
    <property type="entry name" value="Glutaredoxin"/>
    <property type="match status" value="1"/>
</dbReference>
<evidence type="ECO:0000313" key="2">
    <source>
        <dbReference type="Proteomes" id="UP000480185"/>
    </source>
</evidence>
<protein>
    <submittedName>
        <fullName evidence="1">Thioredoxin family protein</fullName>
    </submittedName>
</protein>
<gene>
    <name evidence="1" type="ORF">GH754_17730</name>
</gene>
<dbReference type="SUPFAM" id="SSF52833">
    <property type="entry name" value="Thioredoxin-like"/>
    <property type="match status" value="1"/>
</dbReference>
<comment type="caution">
    <text evidence="1">The sequence shown here is derived from an EMBL/GenBank/DDBJ whole genome shotgun (WGS) entry which is preliminary data.</text>
</comment>